<dbReference type="PANTHER" id="PTHR21089:SF1">
    <property type="entry name" value="BIFUNCTIONAL 3-DEHYDROQUINATE DEHYDRATASE_SHIKIMATE DEHYDROGENASE, CHLOROPLASTIC"/>
    <property type="match status" value="1"/>
</dbReference>
<protein>
    <recommendedName>
        <fullName evidence="2 7">Shikimate dehydrogenase (NADP(+))</fullName>
        <shortName evidence="7">SDH</shortName>
        <ecNumber evidence="2 7">1.1.1.25</ecNumber>
    </recommendedName>
</protein>
<comment type="function">
    <text evidence="7">Involved in the biosynthesis of the chorismate, which leads to the biosynthesis of aromatic amino acids. Catalyzes the reversible NADPH linked reduction of 3-dehydroshikimate (DHSA) to yield shikimate (SA).</text>
</comment>
<dbReference type="NCBIfam" id="TIGR00507">
    <property type="entry name" value="aroE"/>
    <property type="match status" value="1"/>
</dbReference>
<feature type="active site" description="Proton acceptor" evidence="7">
    <location>
        <position position="70"/>
    </location>
</feature>
<proteinExistence type="inferred from homology"/>
<dbReference type="GO" id="GO:0050661">
    <property type="term" value="F:NADP binding"/>
    <property type="evidence" value="ECO:0007669"/>
    <property type="project" value="InterPro"/>
</dbReference>
<feature type="binding site" evidence="7">
    <location>
        <position position="258"/>
    </location>
    <ligand>
        <name>shikimate</name>
        <dbReference type="ChEBI" id="CHEBI:36208"/>
    </ligand>
</feature>
<dbReference type="InterPro" id="IPR013708">
    <property type="entry name" value="Shikimate_DH-bd_N"/>
</dbReference>
<dbReference type="EMBL" id="BDGB01000019">
    <property type="protein sequence ID" value="GAW71121.1"/>
    <property type="molecule type" value="Genomic_DNA"/>
</dbReference>
<dbReference type="AlphaFoldDB" id="A0A224VF55"/>
<evidence type="ECO:0000256" key="6">
    <source>
        <dbReference type="ARBA" id="ARBA00023141"/>
    </source>
</evidence>
<dbReference type="InterPro" id="IPR022893">
    <property type="entry name" value="Shikimate_DH_fam"/>
</dbReference>
<reference evidence="11 13" key="2">
    <citation type="journal article" date="2019" name="Appl. Microbiol. Biotechnol.">
        <title>Uncovering carbohydrate metabolism through a genotype-phenotype association study of 56 lactic acid bacteria genomes.</title>
        <authorList>
            <person name="Buron-Moles G."/>
            <person name="Chailyan A."/>
            <person name="Dolejs I."/>
            <person name="Forster J."/>
            <person name="Miks M.H."/>
        </authorList>
    </citation>
    <scope>NUCLEOTIDE SEQUENCE [LARGE SCALE GENOMIC DNA]</scope>
    <source>
        <strain evidence="11 13">DSM 10551</strain>
    </source>
</reference>
<evidence type="ECO:0000256" key="3">
    <source>
        <dbReference type="ARBA" id="ARBA00022605"/>
    </source>
</evidence>
<comment type="pathway">
    <text evidence="1 7">Metabolic intermediate biosynthesis; chorismate biosynthesis; chorismate from D-erythrose 4-phosphate and phosphoenolpyruvate: step 4/7.</text>
</comment>
<dbReference type="GO" id="GO:0004764">
    <property type="term" value="F:shikimate 3-dehydrogenase (NADP+) activity"/>
    <property type="evidence" value="ECO:0007669"/>
    <property type="project" value="UniProtKB-UniRule"/>
</dbReference>
<dbReference type="InterPro" id="IPR046346">
    <property type="entry name" value="Aminoacid_DH-like_N_sf"/>
</dbReference>
<dbReference type="InterPro" id="IPR036291">
    <property type="entry name" value="NAD(P)-bd_dom_sf"/>
</dbReference>
<dbReference type="HAMAP" id="MF_00222">
    <property type="entry name" value="Shikimate_DH_AroE"/>
    <property type="match status" value="1"/>
</dbReference>
<comment type="subunit">
    <text evidence="7">Homodimer.</text>
</comment>
<dbReference type="Gene3D" id="3.40.50.720">
    <property type="entry name" value="NAD(P)-binding Rossmann-like Domain"/>
    <property type="match status" value="1"/>
</dbReference>
<evidence type="ECO:0000313" key="11">
    <source>
        <dbReference type="EMBL" id="TDG93837.1"/>
    </source>
</evidence>
<evidence type="ECO:0000256" key="7">
    <source>
        <dbReference type="HAMAP-Rule" id="MF_00222"/>
    </source>
</evidence>
<keyword evidence="6 7" id="KW-0057">Aromatic amino acid biosynthesis</keyword>
<dbReference type="RefSeq" id="WP_057963311.1">
    <property type="nucleotide sequence ID" value="NZ_BAAAXO010000011.1"/>
</dbReference>
<dbReference type="Pfam" id="PF08501">
    <property type="entry name" value="Shikimate_dh_N"/>
    <property type="match status" value="1"/>
</dbReference>
<evidence type="ECO:0000259" key="9">
    <source>
        <dbReference type="Pfam" id="PF18317"/>
    </source>
</evidence>
<comment type="caution">
    <text evidence="7">Lacks conserved residue(s) required for the propagation of feature annotation.</text>
</comment>
<feature type="binding site" evidence="7">
    <location>
        <begin position="19"/>
        <end position="21"/>
    </location>
    <ligand>
        <name>shikimate</name>
        <dbReference type="ChEBI" id="CHEBI:36208"/>
    </ligand>
</feature>
<comment type="caution">
    <text evidence="10">The sequence shown here is derived from an EMBL/GenBank/DDBJ whole genome shotgun (WGS) entry which is preliminary data.</text>
</comment>
<dbReference type="GO" id="GO:0019632">
    <property type="term" value="P:shikimate metabolic process"/>
    <property type="evidence" value="ECO:0007669"/>
    <property type="project" value="InterPro"/>
</dbReference>
<feature type="domain" description="SDH C-terminal" evidence="9">
    <location>
        <begin position="251"/>
        <end position="280"/>
    </location>
</feature>
<dbReference type="GO" id="GO:0009423">
    <property type="term" value="P:chorismate biosynthetic process"/>
    <property type="evidence" value="ECO:0007669"/>
    <property type="project" value="UniProtKB-UniRule"/>
</dbReference>
<dbReference type="InterPro" id="IPR011342">
    <property type="entry name" value="Shikimate_DH"/>
</dbReference>
<reference evidence="10 12" key="1">
    <citation type="journal article" date="2017" name="Biosci Microbiota Food Health">
        <title>Genomic characterization reconfirms the taxonomic status of Lactobacillus parakefiri.</title>
        <authorList>
            <person name="Tanizawa Y."/>
            <person name="Kobayashi H."/>
            <person name="Kaminuma E."/>
            <person name="Sakamoto M."/>
            <person name="Ohkuma M."/>
            <person name="Nakamura Y."/>
            <person name="Arita M."/>
            <person name="Tohno M."/>
        </authorList>
    </citation>
    <scope>NUCLEOTIDE SEQUENCE [LARGE SCALE GENOMIC DNA]</scope>
    <source>
        <strain evidence="10 12">JCM 8573</strain>
    </source>
</reference>
<dbReference type="Proteomes" id="UP000294668">
    <property type="component" value="Unassembled WGS sequence"/>
</dbReference>
<dbReference type="GO" id="GO:0009073">
    <property type="term" value="P:aromatic amino acid family biosynthetic process"/>
    <property type="evidence" value="ECO:0007669"/>
    <property type="project" value="UniProtKB-KW"/>
</dbReference>
<evidence type="ECO:0000313" key="13">
    <source>
        <dbReference type="Proteomes" id="UP000294668"/>
    </source>
</evidence>
<dbReference type="SUPFAM" id="SSF51735">
    <property type="entry name" value="NAD(P)-binding Rossmann-fold domains"/>
    <property type="match status" value="1"/>
</dbReference>
<dbReference type="SUPFAM" id="SSF53223">
    <property type="entry name" value="Aminoacid dehydrogenase-like, N-terminal domain"/>
    <property type="match status" value="1"/>
</dbReference>
<evidence type="ECO:0000313" key="10">
    <source>
        <dbReference type="EMBL" id="GAW71121.1"/>
    </source>
</evidence>
<dbReference type="OrthoDB" id="9792692at2"/>
<evidence type="ECO:0000256" key="5">
    <source>
        <dbReference type="ARBA" id="ARBA00023002"/>
    </source>
</evidence>
<keyword evidence="4 7" id="KW-0521">NADP</keyword>
<feature type="binding site" evidence="7">
    <location>
        <position position="66"/>
    </location>
    <ligand>
        <name>shikimate</name>
        <dbReference type="ChEBI" id="CHEBI:36208"/>
    </ligand>
</feature>
<feature type="binding site" evidence="7">
    <location>
        <position position="91"/>
    </location>
    <ligand>
        <name>shikimate</name>
        <dbReference type="ChEBI" id="CHEBI:36208"/>
    </ligand>
</feature>
<feature type="binding site" evidence="7">
    <location>
        <position position="251"/>
    </location>
    <ligand>
        <name>NADP(+)</name>
        <dbReference type="ChEBI" id="CHEBI:58349"/>
    </ligand>
</feature>
<feature type="domain" description="Shikimate dehydrogenase substrate binding N-terminal" evidence="8">
    <location>
        <begin position="11"/>
        <end position="93"/>
    </location>
</feature>
<dbReference type="GO" id="GO:0008652">
    <property type="term" value="P:amino acid biosynthetic process"/>
    <property type="evidence" value="ECO:0007669"/>
    <property type="project" value="UniProtKB-KW"/>
</dbReference>
<dbReference type="CDD" id="cd01065">
    <property type="entry name" value="NAD_bind_Shikimate_DH"/>
    <property type="match status" value="1"/>
</dbReference>
<gene>
    <name evidence="7 10" type="primary">aroE</name>
    <name evidence="11" type="ORF">C5L28_000723</name>
    <name evidence="10" type="ORF">LPKJCM_00192</name>
</gene>
<name>A0A224VF55_9LACO</name>
<evidence type="ECO:0000313" key="12">
    <source>
        <dbReference type="Proteomes" id="UP000214739"/>
    </source>
</evidence>
<evidence type="ECO:0000259" key="8">
    <source>
        <dbReference type="Pfam" id="PF08501"/>
    </source>
</evidence>
<dbReference type="EC" id="1.1.1.25" evidence="2 7"/>
<dbReference type="InterPro" id="IPR041121">
    <property type="entry name" value="SDH_C"/>
</dbReference>
<keyword evidence="13" id="KW-1185">Reference proteome</keyword>
<feature type="binding site" evidence="7">
    <location>
        <position position="228"/>
    </location>
    <ligand>
        <name>NADP(+)</name>
        <dbReference type="ChEBI" id="CHEBI:58349"/>
    </ligand>
</feature>
<evidence type="ECO:0000256" key="4">
    <source>
        <dbReference type="ARBA" id="ARBA00022857"/>
    </source>
</evidence>
<feature type="binding site" evidence="7">
    <location>
        <position position="106"/>
    </location>
    <ligand>
        <name>shikimate</name>
        <dbReference type="ChEBI" id="CHEBI:36208"/>
    </ligand>
</feature>
<reference evidence="11" key="3">
    <citation type="submission" date="2019-02" db="EMBL/GenBank/DDBJ databases">
        <authorList>
            <person name="Buron G."/>
            <person name="Chaylann A."/>
            <person name="Dolejs I."/>
            <person name="Forster J."/>
            <person name="Miks M.H."/>
        </authorList>
    </citation>
    <scope>NUCLEOTIDE SEQUENCE</scope>
    <source>
        <strain evidence="11">DSM 10551</strain>
    </source>
</reference>
<organism evidence="10 12">
    <name type="scientific">Lentilactobacillus parakefiri</name>
    <dbReference type="NCBI Taxonomy" id="152332"/>
    <lineage>
        <taxon>Bacteria</taxon>
        <taxon>Bacillati</taxon>
        <taxon>Bacillota</taxon>
        <taxon>Bacilli</taxon>
        <taxon>Lactobacillales</taxon>
        <taxon>Lactobacillaceae</taxon>
        <taxon>Lentilactobacillus</taxon>
    </lineage>
</organism>
<dbReference type="PANTHER" id="PTHR21089">
    <property type="entry name" value="SHIKIMATE DEHYDROGENASE"/>
    <property type="match status" value="1"/>
</dbReference>
<sequence length="294" mass="31707">MIDGHTKLYGLLAHPAAHSLSPLIHNTSFDVTGINGIYLAFDVTSAGLADSLAAMRAMHIGGFNLSMPLKTDVLPLLDEITPRAERLQAVNTVINRDGKLIGDSTDGQGWVDALKQDNIAIDEAVVTVLGAGGAGRAIISAAVDAGAKQVYVFKRTNDLFDARREQPESWSDVVKVLPYEDESLIEKAFSESRIIANATNIGMAGDQSLPVGEGAMAQLTPQHVVSDAIYFPLETPFIRAAKKRHCHTYNGIGMLVNQAAGSFLEWTGQRMPTVPVIQAVHQAMIDRQQNEHAK</sequence>
<evidence type="ECO:0000256" key="2">
    <source>
        <dbReference type="ARBA" id="ARBA00012962"/>
    </source>
</evidence>
<feature type="binding site" evidence="7">
    <location>
        <position position="230"/>
    </location>
    <ligand>
        <name>shikimate</name>
        <dbReference type="ChEBI" id="CHEBI:36208"/>
    </ligand>
</feature>
<accession>A0A224VF55</accession>
<feature type="binding site" evidence="7">
    <location>
        <begin position="130"/>
        <end position="134"/>
    </location>
    <ligand>
        <name>NADP(+)</name>
        <dbReference type="ChEBI" id="CHEBI:58349"/>
    </ligand>
</feature>
<comment type="similarity">
    <text evidence="7">Belongs to the shikimate dehydrogenase family.</text>
</comment>
<dbReference type="Gene3D" id="3.40.50.10860">
    <property type="entry name" value="Leucine Dehydrogenase, chain A, domain 1"/>
    <property type="match status" value="1"/>
</dbReference>
<dbReference type="EMBL" id="PUFL01000029">
    <property type="protein sequence ID" value="TDG93837.1"/>
    <property type="molecule type" value="Genomic_DNA"/>
</dbReference>
<dbReference type="UniPathway" id="UPA00053">
    <property type="reaction ID" value="UER00087"/>
</dbReference>
<keyword evidence="5 7" id="KW-0560">Oxidoreductase</keyword>
<comment type="catalytic activity">
    <reaction evidence="7">
        <text>shikimate + NADP(+) = 3-dehydroshikimate + NADPH + H(+)</text>
        <dbReference type="Rhea" id="RHEA:17737"/>
        <dbReference type="ChEBI" id="CHEBI:15378"/>
        <dbReference type="ChEBI" id="CHEBI:16630"/>
        <dbReference type="ChEBI" id="CHEBI:36208"/>
        <dbReference type="ChEBI" id="CHEBI:57783"/>
        <dbReference type="ChEBI" id="CHEBI:58349"/>
        <dbReference type="EC" id="1.1.1.25"/>
    </reaction>
</comment>
<evidence type="ECO:0000256" key="1">
    <source>
        <dbReference type="ARBA" id="ARBA00004871"/>
    </source>
</evidence>
<dbReference type="Pfam" id="PF18317">
    <property type="entry name" value="SDH_C"/>
    <property type="match status" value="1"/>
</dbReference>
<dbReference type="Proteomes" id="UP000214739">
    <property type="component" value="Unassembled WGS sequence"/>
</dbReference>
<keyword evidence="3 7" id="KW-0028">Amino-acid biosynthesis</keyword>